<comment type="caution">
    <text evidence="1">The sequence shown here is derived from an EMBL/GenBank/DDBJ whole genome shotgun (WGS) entry which is preliminary data.</text>
</comment>
<dbReference type="Gene3D" id="2.60.120.10">
    <property type="entry name" value="Jelly Rolls"/>
    <property type="match status" value="1"/>
</dbReference>
<name>A0A368KT05_9BACT</name>
<dbReference type="RefSeq" id="WP_114369311.1">
    <property type="nucleotide sequence ID" value="NZ_QPEX01000027.1"/>
</dbReference>
<evidence type="ECO:0000313" key="2">
    <source>
        <dbReference type="Proteomes" id="UP000253562"/>
    </source>
</evidence>
<proteinExistence type="predicted"/>
<dbReference type="EMBL" id="QPEX01000027">
    <property type="protein sequence ID" value="RCS48263.1"/>
    <property type="molecule type" value="Genomic_DNA"/>
</dbReference>
<dbReference type="AlphaFoldDB" id="A0A368KT05"/>
<dbReference type="InterPro" id="IPR011051">
    <property type="entry name" value="RmlC_Cupin_sf"/>
</dbReference>
<organism evidence="1 2">
    <name type="scientific">Bremerella cremea</name>
    <dbReference type="NCBI Taxonomy" id="1031537"/>
    <lineage>
        <taxon>Bacteria</taxon>
        <taxon>Pseudomonadati</taxon>
        <taxon>Planctomycetota</taxon>
        <taxon>Planctomycetia</taxon>
        <taxon>Pirellulales</taxon>
        <taxon>Pirellulaceae</taxon>
        <taxon>Bremerella</taxon>
    </lineage>
</organism>
<protein>
    <submittedName>
        <fullName evidence="1">Cupin domain-containing protein</fullName>
    </submittedName>
</protein>
<dbReference type="PANTHER" id="PTHR37694:SF1">
    <property type="entry name" value="SLR8022 PROTEIN"/>
    <property type="match status" value="1"/>
</dbReference>
<evidence type="ECO:0000313" key="1">
    <source>
        <dbReference type="EMBL" id="RCS48263.1"/>
    </source>
</evidence>
<dbReference type="CDD" id="cd02230">
    <property type="entry name" value="cupin_HP0902-like"/>
    <property type="match status" value="1"/>
</dbReference>
<accession>A0A368KT05</accession>
<dbReference type="Proteomes" id="UP000253562">
    <property type="component" value="Unassembled WGS sequence"/>
</dbReference>
<sequence length="108" mass="11605">MNLGNTSEDVISISTTGEWPDAVRSEVLLKSDRLRVVRIVMAAGACLKEHSAPGDLLVQCCQGKVAFSLGQKLHTLEPGQLIFVPDRLAHAVEAIENAQLLLTIALDS</sequence>
<dbReference type="OrthoDB" id="8265259at2"/>
<dbReference type="InterPro" id="IPR014710">
    <property type="entry name" value="RmlC-like_jellyroll"/>
</dbReference>
<gene>
    <name evidence="1" type="ORF">DTL42_13755</name>
</gene>
<dbReference type="PANTHER" id="PTHR37694">
    <property type="entry name" value="SLR8022 PROTEIN"/>
    <property type="match status" value="1"/>
</dbReference>
<dbReference type="SUPFAM" id="SSF51182">
    <property type="entry name" value="RmlC-like cupins"/>
    <property type="match status" value="1"/>
</dbReference>
<reference evidence="1 2" key="1">
    <citation type="submission" date="2018-07" db="EMBL/GenBank/DDBJ databases">
        <title>Comparative genomes isolates from brazilian mangrove.</title>
        <authorList>
            <person name="De Araujo J.E."/>
            <person name="Taketani R.G."/>
            <person name="Silva M.C.P."/>
            <person name="Lourenco M.V."/>
            <person name="Oliveira V.M."/>
            <person name="Andreote F.D."/>
        </authorList>
    </citation>
    <scope>NUCLEOTIDE SEQUENCE [LARGE SCALE GENOMIC DNA]</scope>
    <source>
        <strain evidence="1 2">HEX PRIS-MGV</strain>
    </source>
</reference>